<reference evidence="1" key="1">
    <citation type="journal article" date="2021" name="Genome Biol. Evol.">
        <title>A High-Quality Reference Genome for a Parasitic Bivalve with Doubly Uniparental Inheritance (Bivalvia: Unionida).</title>
        <authorList>
            <person name="Smith C.H."/>
        </authorList>
    </citation>
    <scope>NUCLEOTIDE SEQUENCE</scope>
    <source>
        <strain evidence="1">CHS0354</strain>
    </source>
</reference>
<dbReference type="GO" id="GO:0001681">
    <property type="term" value="F:sialate O-acetylesterase activity"/>
    <property type="evidence" value="ECO:0007669"/>
    <property type="project" value="InterPro"/>
</dbReference>
<accession>A0AAE0WF93</accession>
<gene>
    <name evidence="1" type="ORF">CHS0354_017466</name>
</gene>
<dbReference type="PANTHER" id="PTHR22901">
    <property type="entry name" value="SIALATE O-ACETYLESTERASE"/>
    <property type="match status" value="1"/>
</dbReference>
<evidence type="ECO:0000313" key="2">
    <source>
        <dbReference type="Proteomes" id="UP001195483"/>
    </source>
</evidence>
<reference evidence="1" key="2">
    <citation type="journal article" date="2021" name="Genome Biol. Evol.">
        <title>Developing a high-quality reference genome for a parasitic bivalve with doubly uniparental inheritance (Bivalvia: Unionida).</title>
        <authorList>
            <person name="Smith C.H."/>
        </authorList>
    </citation>
    <scope>NUCLEOTIDE SEQUENCE</scope>
    <source>
        <strain evidence="1">CHS0354</strain>
        <tissue evidence="1">Mantle</tissue>
    </source>
</reference>
<dbReference type="EMBL" id="JAEAOA010001080">
    <property type="protein sequence ID" value="KAK3611040.1"/>
    <property type="molecule type" value="Genomic_DNA"/>
</dbReference>
<protein>
    <submittedName>
        <fullName evidence="1">Uncharacterized protein</fullName>
    </submittedName>
</protein>
<dbReference type="AlphaFoldDB" id="A0AAE0WF93"/>
<organism evidence="1 2">
    <name type="scientific">Potamilus streckersoni</name>
    <dbReference type="NCBI Taxonomy" id="2493646"/>
    <lineage>
        <taxon>Eukaryota</taxon>
        <taxon>Metazoa</taxon>
        <taxon>Spiralia</taxon>
        <taxon>Lophotrochozoa</taxon>
        <taxon>Mollusca</taxon>
        <taxon>Bivalvia</taxon>
        <taxon>Autobranchia</taxon>
        <taxon>Heteroconchia</taxon>
        <taxon>Palaeoheterodonta</taxon>
        <taxon>Unionida</taxon>
        <taxon>Unionoidea</taxon>
        <taxon>Unionidae</taxon>
        <taxon>Ambleminae</taxon>
        <taxon>Lampsilini</taxon>
        <taxon>Potamilus</taxon>
    </lineage>
</organism>
<sequence>MSAGKYQGPFPTAFYIDIGYDTLGIEYDMRASILDVRSMDGFEVCCSKNNQSLCNPDDSKWNSVSIVKYDDNTVTMSYKNQCPNMYIVGLRYAWRESPCDFKNCAVYSKENSLPAPPYIMIGLIG</sequence>
<dbReference type="Proteomes" id="UP001195483">
    <property type="component" value="Unassembled WGS sequence"/>
</dbReference>
<evidence type="ECO:0000313" key="1">
    <source>
        <dbReference type="EMBL" id="KAK3611040.1"/>
    </source>
</evidence>
<dbReference type="InterPro" id="IPR039329">
    <property type="entry name" value="SIAE"/>
</dbReference>
<dbReference type="PANTHER" id="PTHR22901:SF0">
    <property type="entry name" value="SIALATE O-ACETYLESTERASE"/>
    <property type="match status" value="1"/>
</dbReference>
<keyword evidence="2" id="KW-1185">Reference proteome</keyword>
<name>A0AAE0WF93_9BIVA</name>
<dbReference type="GO" id="GO:0005975">
    <property type="term" value="P:carbohydrate metabolic process"/>
    <property type="evidence" value="ECO:0007669"/>
    <property type="project" value="TreeGrafter"/>
</dbReference>
<comment type="caution">
    <text evidence="1">The sequence shown here is derived from an EMBL/GenBank/DDBJ whole genome shotgun (WGS) entry which is preliminary data.</text>
</comment>
<proteinExistence type="predicted"/>
<reference evidence="1" key="3">
    <citation type="submission" date="2023-05" db="EMBL/GenBank/DDBJ databases">
        <authorList>
            <person name="Smith C.H."/>
        </authorList>
    </citation>
    <scope>NUCLEOTIDE SEQUENCE</scope>
    <source>
        <strain evidence="1">CHS0354</strain>
        <tissue evidence="1">Mantle</tissue>
    </source>
</reference>